<evidence type="ECO:0000313" key="4">
    <source>
        <dbReference type="Proteomes" id="UP000772434"/>
    </source>
</evidence>
<organism evidence="3 4">
    <name type="scientific">Rhodocollybia butyracea</name>
    <dbReference type="NCBI Taxonomy" id="206335"/>
    <lineage>
        <taxon>Eukaryota</taxon>
        <taxon>Fungi</taxon>
        <taxon>Dikarya</taxon>
        <taxon>Basidiomycota</taxon>
        <taxon>Agaricomycotina</taxon>
        <taxon>Agaricomycetes</taxon>
        <taxon>Agaricomycetidae</taxon>
        <taxon>Agaricales</taxon>
        <taxon>Marasmiineae</taxon>
        <taxon>Omphalotaceae</taxon>
        <taxon>Rhodocollybia</taxon>
    </lineage>
</organism>
<name>A0A9P5PZF6_9AGAR</name>
<comment type="caution">
    <text evidence="3">The sequence shown here is derived from an EMBL/GenBank/DDBJ whole genome shotgun (WGS) entry which is preliminary data.</text>
</comment>
<keyword evidence="2" id="KW-1133">Transmembrane helix</keyword>
<keyword evidence="1" id="KW-0175">Coiled coil</keyword>
<sequence length="229" mass="25650">MLMLVISRASTAANSTIKSDYTLHSLSASSALNIASPPTEVDDMSVALSAVLTGAIVVGVLVVLILVLVSIILYRRYRLRLKRRLFVSSPSRFKDRVAQIDPFLLLPTRHPVSKKIKEEISRTPPNTLPGRSAQHEDAIEITCPAGHRFESLQRSKGQPISVRERTAEGVSRASTKLNSRKFFPFCPRREDTVKELRRTIEELKRQQRELRLGLFPPVYSENPGPPITV</sequence>
<evidence type="ECO:0000256" key="2">
    <source>
        <dbReference type="SAM" id="Phobius"/>
    </source>
</evidence>
<keyword evidence="2" id="KW-0472">Membrane</keyword>
<dbReference type="Proteomes" id="UP000772434">
    <property type="component" value="Unassembled WGS sequence"/>
</dbReference>
<keyword evidence="4" id="KW-1185">Reference proteome</keyword>
<dbReference type="EMBL" id="JADNRY010000029">
    <property type="protein sequence ID" value="KAF9071902.1"/>
    <property type="molecule type" value="Genomic_DNA"/>
</dbReference>
<dbReference type="AlphaFoldDB" id="A0A9P5PZF6"/>
<protein>
    <submittedName>
        <fullName evidence="3">Uncharacterized protein</fullName>
    </submittedName>
</protein>
<gene>
    <name evidence="3" type="ORF">BDP27DRAFT_1446096</name>
</gene>
<evidence type="ECO:0000313" key="3">
    <source>
        <dbReference type="EMBL" id="KAF9071902.1"/>
    </source>
</evidence>
<feature type="coiled-coil region" evidence="1">
    <location>
        <begin position="186"/>
        <end position="213"/>
    </location>
</feature>
<evidence type="ECO:0000256" key="1">
    <source>
        <dbReference type="SAM" id="Coils"/>
    </source>
</evidence>
<reference evidence="3" key="1">
    <citation type="submission" date="2020-11" db="EMBL/GenBank/DDBJ databases">
        <authorList>
            <consortium name="DOE Joint Genome Institute"/>
            <person name="Ahrendt S."/>
            <person name="Riley R."/>
            <person name="Andreopoulos W."/>
            <person name="Labutti K."/>
            <person name="Pangilinan J."/>
            <person name="Ruiz-Duenas F.J."/>
            <person name="Barrasa J.M."/>
            <person name="Sanchez-Garcia M."/>
            <person name="Camarero S."/>
            <person name="Miyauchi S."/>
            <person name="Serrano A."/>
            <person name="Linde D."/>
            <person name="Babiker R."/>
            <person name="Drula E."/>
            <person name="Ayuso-Fernandez I."/>
            <person name="Pacheco R."/>
            <person name="Padilla G."/>
            <person name="Ferreira P."/>
            <person name="Barriuso J."/>
            <person name="Kellner H."/>
            <person name="Castanera R."/>
            <person name="Alfaro M."/>
            <person name="Ramirez L."/>
            <person name="Pisabarro A.G."/>
            <person name="Kuo A."/>
            <person name="Tritt A."/>
            <person name="Lipzen A."/>
            <person name="He G."/>
            <person name="Yan M."/>
            <person name="Ng V."/>
            <person name="Cullen D."/>
            <person name="Martin F."/>
            <person name="Rosso M.-N."/>
            <person name="Henrissat B."/>
            <person name="Hibbett D."/>
            <person name="Martinez A.T."/>
            <person name="Grigoriev I.V."/>
        </authorList>
    </citation>
    <scope>NUCLEOTIDE SEQUENCE</scope>
    <source>
        <strain evidence="3">AH 40177</strain>
    </source>
</reference>
<feature type="transmembrane region" description="Helical" evidence="2">
    <location>
        <begin position="46"/>
        <end position="74"/>
    </location>
</feature>
<keyword evidence="2" id="KW-0812">Transmembrane</keyword>
<proteinExistence type="predicted"/>
<accession>A0A9P5PZF6</accession>